<comment type="caution">
    <text evidence="1">The sequence shown here is derived from an EMBL/GenBank/DDBJ whole genome shotgun (WGS) entry which is preliminary data.</text>
</comment>
<dbReference type="RefSeq" id="WP_101718335.1">
    <property type="nucleotide sequence ID" value="NZ_PJRS01000022.1"/>
</dbReference>
<name>A0A2N5DGA3_9CAUL</name>
<dbReference type="EMBL" id="PJRS01000022">
    <property type="protein sequence ID" value="PLR25061.1"/>
    <property type="molecule type" value="Genomic_DNA"/>
</dbReference>
<protein>
    <submittedName>
        <fullName evidence="1">Uncharacterized protein</fullName>
    </submittedName>
</protein>
<evidence type="ECO:0000313" key="1">
    <source>
        <dbReference type="EMBL" id="PLR25061.1"/>
    </source>
</evidence>
<reference evidence="1 2" key="1">
    <citation type="submission" date="2017-12" db="EMBL/GenBank/DDBJ databases">
        <title>The genome sequence of Caulobacter sp. 410.</title>
        <authorList>
            <person name="Gao J."/>
            <person name="Mao X."/>
            <person name="Sun J."/>
        </authorList>
    </citation>
    <scope>NUCLEOTIDE SEQUENCE [LARGE SCALE GENOMIC DNA]</scope>
    <source>
        <strain evidence="1 2">410</strain>
    </source>
</reference>
<dbReference type="OrthoDB" id="7173828at2"/>
<evidence type="ECO:0000313" key="2">
    <source>
        <dbReference type="Proteomes" id="UP000234479"/>
    </source>
</evidence>
<gene>
    <name evidence="1" type="ORF">SGCZBJ_12555</name>
</gene>
<dbReference type="Proteomes" id="UP000234479">
    <property type="component" value="Unassembled WGS sequence"/>
</dbReference>
<sequence>MAFQLPRLPKTAQVEPFYVDANADMEPIVVGKVQTILRPGKWGVKVTIPELNPVDARRFCAAQVRHKTEGGLISLSWPQADVAQIPATAVVDGAGQTGARLAVRGLTPGSTVPGFAFFSFEVAGEGFLYCTSADALVDANGKALLPISPMVRVRPPDGAALNFADPQIQGKLETGNVEWSLVRLRHTGVSFTITEIQ</sequence>
<organism evidence="1 2">
    <name type="scientific">Caulobacter zeae</name>
    <dbReference type="NCBI Taxonomy" id="2055137"/>
    <lineage>
        <taxon>Bacteria</taxon>
        <taxon>Pseudomonadati</taxon>
        <taxon>Pseudomonadota</taxon>
        <taxon>Alphaproteobacteria</taxon>
        <taxon>Caulobacterales</taxon>
        <taxon>Caulobacteraceae</taxon>
        <taxon>Caulobacter</taxon>
    </lineage>
</organism>
<keyword evidence="2" id="KW-1185">Reference proteome</keyword>
<accession>A0A2N5DGA3</accession>
<proteinExistence type="predicted"/>
<dbReference type="AlphaFoldDB" id="A0A2N5DGA3"/>